<protein>
    <submittedName>
        <fullName evidence="2">Uncharacterized protein</fullName>
    </submittedName>
</protein>
<evidence type="ECO:0000256" key="1">
    <source>
        <dbReference type="SAM" id="MobiDB-lite"/>
    </source>
</evidence>
<evidence type="ECO:0000313" key="2">
    <source>
        <dbReference type="EMBL" id="SBV33863.1"/>
    </source>
</evidence>
<dbReference type="KEGG" id="sphu:SPPYR_2743"/>
<name>A0A1Y5PV09_9SPHN</name>
<sequence>MIGKRRDVARRCDRAAVHRADDIAGTEARGAEGRPVALRLHDDAGHAALFGARGEGDARLDRGGGHVAAGSRWRRTDFGRRRGKRGCRSSEGRRAALIEEQAFARAAAVEQHMVEGDTGELQSRRDLLADGVARLHPVLAGDDRRAAARRFVEVDPEESEPRRGHRRGGGTLYLAAEEGIEAGEERAPFGGRRDDGGLRLPRAERRQRCDECPEQADALPDQERAEQTDEQVRPNFARVPLADAEPRRQRARQPNGRSGHQRCHVVFLVPQLKECGLANRLGAIDDNQLTARLQFFVSRASPVRWGASHKPLPFRGGVGGGGHRPCARPMAPTRCD</sequence>
<feature type="compositionally biased region" description="Basic and acidic residues" evidence="1">
    <location>
        <begin position="183"/>
        <end position="211"/>
    </location>
</feature>
<gene>
    <name evidence="2" type="ORF">SPPYR_2743</name>
</gene>
<feature type="compositionally biased region" description="Basic and acidic residues" evidence="1">
    <location>
        <begin position="221"/>
        <end position="232"/>
    </location>
</feature>
<organism evidence="2">
    <name type="scientific">uncultured Sphingopyxis sp</name>
    <dbReference type="NCBI Taxonomy" id="310581"/>
    <lineage>
        <taxon>Bacteria</taxon>
        <taxon>Pseudomonadati</taxon>
        <taxon>Pseudomonadota</taxon>
        <taxon>Alphaproteobacteria</taxon>
        <taxon>Sphingomonadales</taxon>
        <taxon>Sphingomonadaceae</taxon>
        <taxon>Sphingopyxis</taxon>
        <taxon>environmental samples</taxon>
    </lineage>
</organism>
<accession>A0A1Y5PV09</accession>
<dbReference type="AlphaFoldDB" id="A0A1Y5PV09"/>
<proteinExistence type="predicted"/>
<reference evidence="2" key="1">
    <citation type="submission" date="2016-03" db="EMBL/GenBank/DDBJ databases">
        <authorList>
            <person name="Ploux O."/>
        </authorList>
    </citation>
    <scope>NUCLEOTIDE SEQUENCE</scope>
    <source>
        <strain evidence="2">UC10</strain>
    </source>
</reference>
<dbReference type="EMBL" id="LT598653">
    <property type="protein sequence ID" value="SBV33863.1"/>
    <property type="molecule type" value="Genomic_DNA"/>
</dbReference>
<feature type="region of interest" description="Disordered" evidence="1">
    <location>
        <begin position="183"/>
        <end position="260"/>
    </location>
</feature>